<dbReference type="PANTHER" id="PTHR43814">
    <property type="entry name" value="ARGININOSUCCINATE LYASE"/>
    <property type="match status" value="1"/>
</dbReference>
<dbReference type="GO" id="GO:0004056">
    <property type="term" value="F:argininosuccinate lyase activity"/>
    <property type="evidence" value="ECO:0007669"/>
    <property type="project" value="InterPro"/>
</dbReference>
<evidence type="ECO:0000313" key="2">
    <source>
        <dbReference type="EMBL" id="KAI5403176.1"/>
    </source>
</evidence>
<dbReference type="InterPro" id="IPR057670">
    <property type="entry name" value="SH3_retrovirus"/>
</dbReference>
<dbReference type="Gramene" id="Psat05G0067100-T1">
    <property type="protein sequence ID" value="KAI5403176.1"/>
    <property type="gene ID" value="KIW84_050671"/>
</dbReference>
<name>A0A9D5ACR8_PEA</name>
<sequence>MEGEIISLSLIKCWFTHIEDEMSYAFTERAFCLVVKPLIERDAGHLIDCRARTKFSPLGACALADTGLPIDRLMISDALGFTTPMRNRYLTFYLLEINPIGFFDRDFLLEFLSANAITGKMSRFVLCVLLLQNKMTEATTTMMVKLSWSSLTNGLGLGNWLLVYERSPMNLDEDEAYSKLCGVRFGGLKIEVEWNWKVLLFRVCLKFFPLVAWLEYGLLECMMDPFTRVLVGFKFNGCLGVCFELIELDIGVDLELKLVVGDDSSSKRYKLYNQNSGKISINRGVEFGEEDFWDWSVQKDMYDFLPYFEEEEEEGMEQPMIEEHITPLASPTQRLDEISSSERTPRLRIVEELYEET</sequence>
<evidence type="ECO:0000259" key="1">
    <source>
        <dbReference type="Pfam" id="PF25597"/>
    </source>
</evidence>
<dbReference type="InterPro" id="IPR008948">
    <property type="entry name" value="L-Aspartase-like"/>
</dbReference>
<reference evidence="2 3" key="1">
    <citation type="journal article" date="2022" name="Nat. Genet.">
        <title>Improved pea reference genome and pan-genome highlight genomic features and evolutionary characteristics.</title>
        <authorList>
            <person name="Yang T."/>
            <person name="Liu R."/>
            <person name="Luo Y."/>
            <person name="Hu S."/>
            <person name="Wang D."/>
            <person name="Wang C."/>
            <person name="Pandey M.K."/>
            <person name="Ge S."/>
            <person name="Xu Q."/>
            <person name="Li N."/>
            <person name="Li G."/>
            <person name="Huang Y."/>
            <person name="Saxena R.K."/>
            <person name="Ji Y."/>
            <person name="Li M."/>
            <person name="Yan X."/>
            <person name="He Y."/>
            <person name="Liu Y."/>
            <person name="Wang X."/>
            <person name="Xiang C."/>
            <person name="Varshney R.K."/>
            <person name="Ding H."/>
            <person name="Gao S."/>
            <person name="Zong X."/>
        </authorList>
    </citation>
    <scope>NUCLEOTIDE SEQUENCE [LARGE SCALE GENOMIC DNA]</scope>
    <source>
        <strain evidence="2 3">cv. Zhongwan 6</strain>
    </source>
</reference>
<proteinExistence type="predicted"/>
<dbReference type="Proteomes" id="UP001058974">
    <property type="component" value="Chromosome 5"/>
</dbReference>
<accession>A0A9D5ACR8</accession>
<dbReference type="PANTHER" id="PTHR43814:SF1">
    <property type="entry name" value="ARGININOSUCCINATE LYASE"/>
    <property type="match status" value="1"/>
</dbReference>
<dbReference type="Gene3D" id="1.20.200.10">
    <property type="entry name" value="Fumarase/aspartase (Central domain)"/>
    <property type="match status" value="1"/>
</dbReference>
<keyword evidence="3" id="KW-1185">Reference proteome</keyword>
<feature type="domain" description="Retroviral polymerase SH3-like" evidence="1">
    <location>
        <begin position="260"/>
        <end position="299"/>
    </location>
</feature>
<dbReference type="GO" id="GO:0042450">
    <property type="term" value="P:L-arginine biosynthetic process via ornithine"/>
    <property type="evidence" value="ECO:0007669"/>
    <property type="project" value="InterPro"/>
</dbReference>
<dbReference type="EMBL" id="JAMSHJ010000005">
    <property type="protein sequence ID" value="KAI5403176.1"/>
    <property type="molecule type" value="Genomic_DNA"/>
</dbReference>
<dbReference type="AlphaFoldDB" id="A0A9D5ACR8"/>
<evidence type="ECO:0000313" key="3">
    <source>
        <dbReference type="Proteomes" id="UP001058974"/>
    </source>
</evidence>
<gene>
    <name evidence="2" type="ORF">KIW84_050671</name>
</gene>
<organism evidence="2 3">
    <name type="scientific">Pisum sativum</name>
    <name type="common">Garden pea</name>
    <name type="synonym">Lathyrus oleraceus</name>
    <dbReference type="NCBI Taxonomy" id="3888"/>
    <lineage>
        <taxon>Eukaryota</taxon>
        <taxon>Viridiplantae</taxon>
        <taxon>Streptophyta</taxon>
        <taxon>Embryophyta</taxon>
        <taxon>Tracheophyta</taxon>
        <taxon>Spermatophyta</taxon>
        <taxon>Magnoliopsida</taxon>
        <taxon>eudicotyledons</taxon>
        <taxon>Gunneridae</taxon>
        <taxon>Pentapetalae</taxon>
        <taxon>rosids</taxon>
        <taxon>fabids</taxon>
        <taxon>Fabales</taxon>
        <taxon>Fabaceae</taxon>
        <taxon>Papilionoideae</taxon>
        <taxon>50 kb inversion clade</taxon>
        <taxon>NPAAA clade</taxon>
        <taxon>Hologalegina</taxon>
        <taxon>IRL clade</taxon>
        <taxon>Fabeae</taxon>
        <taxon>Lathyrus</taxon>
    </lineage>
</organism>
<dbReference type="GO" id="GO:0005829">
    <property type="term" value="C:cytosol"/>
    <property type="evidence" value="ECO:0007669"/>
    <property type="project" value="TreeGrafter"/>
</dbReference>
<dbReference type="SUPFAM" id="SSF48557">
    <property type="entry name" value="L-aspartase-like"/>
    <property type="match status" value="1"/>
</dbReference>
<comment type="caution">
    <text evidence="2">The sequence shown here is derived from an EMBL/GenBank/DDBJ whole genome shotgun (WGS) entry which is preliminary data.</text>
</comment>
<protein>
    <recommendedName>
        <fullName evidence="1">Retroviral polymerase SH3-like domain-containing protein</fullName>
    </recommendedName>
</protein>
<dbReference type="InterPro" id="IPR009049">
    <property type="entry name" value="Argininosuccinate_lyase"/>
</dbReference>
<dbReference type="Pfam" id="PF25597">
    <property type="entry name" value="SH3_retrovirus"/>
    <property type="match status" value="1"/>
</dbReference>